<evidence type="ECO:0000313" key="3">
    <source>
        <dbReference type="EMBL" id="KRZ34904.1"/>
    </source>
</evidence>
<evidence type="ECO:0000313" key="4">
    <source>
        <dbReference type="Proteomes" id="UP000054632"/>
    </source>
</evidence>
<dbReference type="Proteomes" id="UP000054995">
    <property type="component" value="Unassembled WGS sequence"/>
</dbReference>
<evidence type="ECO:0000313" key="5">
    <source>
        <dbReference type="Proteomes" id="UP000054826"/>
    </source>
</evidence>
<evidence type="ECO:0000313" key="1">
    <source>
        <dbReference type="EMBL" id="KRY72969.1"/>
    </source>
</evidence>
<dbReference type="Proteomes" id="UP000054826">
    <property type="component" value="Unassembled WGS sequence"/>
</dbReference>
<accession>A0A0V1EGP0</accession>
<dbReference type="OrthoDB" id="10621349at2759"/>
<evidence type="ECO:0000313" key="2">
    <source>
        <dbReference type="EMBL" id="KRY82994.1"/>
    </source>
</evidence>
<proteinExistence type="predicted"/>
<dbReference type="EMBL" id="JYDR01000039">
    <property type="protein sequence ID" value="KRY72969.1"/>
    <property type="molecule type" value="Genomic_DNA"/>
</dbReference>
<gene>
    <name evidence="1" type="ORF">T4A_8596</name>
    <name evidence="3" type="ORF">T4C_13762</name>
    <name evidence="2" type="ORF">T4D_12507</name>
</gene>
<dbReference type="AlphaFoldDB" id="A0A0V1EGP0"/>
<sequence length="145" mass="16043">MMHDASHESACTDAILCAQRKTLASDMSRPSETQSAVSPFSTACPVIRKGFLVSEILNDELQSVENKAAIQKTTALEIGPHWTAHTLLKRLIHKPECNENEVGGVNCQIGRLHYHCNSILTRLRPVETCPSILLTNSSQWFAVVF</sequence>
<name>A0A0V1EGP0_TRIPS</name>
<organism evidence="1 4">
    <name type="scientific">Trichinella pseudospiralis</name>
    <name type="common">Parasitic roundworm</name>
    <dbReference type="NCBI Taxonomy" id="6337"/>
    <lineage>
        <taxon>Eukaryota</taxon>
        <taxon>Metazoa</taxon>
        <taxon>Ecdysozoa</taxon>
        <taxon>Nematoda</taxon>
        <taxon>Enoplea</taxon>
        <taxon>Dorylaimia</taxon>
        <taxon>Trichinellida</taxon>
        <taxon>Trichinellidae</taxon>
        <taxon>Trichinella</taxon>
    </lineage>
</organism>
<reference evidence="4 5" key="1">
    <citation type="submission" date="2015-01" db="EMBL/GenBank/DDBJ databases">
        <title>Evolution of Trichinella species and genotypes.</title>
        <authorList>
            <person name="Korhonen P.K."/>
            <person name="Edoardo P."/>
            <person name="Giuseppe L.R."/>
            <person name="Gasser R.B."/>
        </authorList>
    </citation>
    <scope>NUCLEOTIDE SEQUENCE [LARGE SCALE GENOMIC DNA]</scope>
    <source>
        <strain evidence="1">ISS13</strain>
        <strain evidence="3">ISS176</strain>
        <strain evidence="2">ISS470</strain>
    </source>
</reference>
<evidence type="ECO:0000313" key="6">
    <source>
        <dbReference type="Proteomes" id="UP000054995"/>
    </source>
</evidence>
<keyword evidence="6" id="KW-1185">Reference proteome</keyword>
<dbReference type="Proteomes" id="UP000054632">
    <property type="component" value="Unassembled WGS sequence"/>
</dbReference>
<dbReference type="EMBL" id="JYDT01000154">
    <property type="protein sequence ID" value="KRY82994.1"/>
    <property type="molecule type" value="Genomic_DNA"/>
</dbReference>
<comment type="caution">
    <text evidence="1">The sequence shown here is derived from an EMBL/GenBank/DDBJ whole genome shotgun (WGS) entry which is preliminary data.</text>
</comment>
<protein>
    <submittedName>
        <fullName evidence="1">Uncharacterized protein</fullName>
    </submittedName>
</protein>
<dbReference type="EMBL" id="JYDV01000096">
    <property type="protein sequence ID" value="KRZ34904.1"/>
    <property type="molecule type" value="Genomic_DNA"/>
</dbReference>